<accession>B4PSL6</accession>
<reference evidence="2 3" key="1">
    <citation type="journal article" date="2007" name="Nature">
        <title>Evolution of genes and genomes on the Drosophila phylogeny.</title>
        <authorList>
            <consortium name="Drosophila 12 Genomes Consortium"/>
            <person name="Clark A.G."/>
            <person name="Eisen M.B."/>
            <person name="Smith D.R."/>
            <person name="Bergman C.M."/>
            <person name="Oliver B."/>
            <person name="Markow T.A."/>
            <person name="Kaufman T.C."/>
            <person name="Kellis M."/>
            <person name="Gelbart W."/>
            <person name="Iyer V.N."/>
            <person name="Pollard D.A."/>
            <person name="Sackton T.B."/>
            <person name="Larracuente A.M."/>
            <person name="Singh N.D."/>
            <person name="Abad J.P."/>
            <person name="Abt D.N."/>
            <person name="Adryan B."/>
            <person name="Aguade M."/>
            <person name="Akashi H."/>
            <person name="Anderson W.W."/>
            <person name="Aquadro C.F."/>
            <person name="Ardell D.H."/>
            <person name="Arguello R."/>
            <person name="Artieri C.G."/>
            <person name="Barbash D.A."/>
            <person name="Barker D."/>
            <person name="Barsanti P."/>
            <person name="Batterham P."/>
            <person name="Batzoglou S."/>
            <person name="Begun D."/>
            <person name="Bhutkar A."/>
            <person name="Blanco E."/>
            <person name="Bosak S.A."/>
            <person name="Bradley R.K."/>
            <person name="Brand A.D."/>
            <person name="Brent M.R."/>
            <person name="Brooks A.N."/>
            <person name="Brown R.H."/>
            <person name="Butlin R.K."/>
            <person name="Caggese C."/>
            <person name="Calvi B.R."/>
            <person name="Bernardo de Carvalho A."/>
            <person name="Caspi A."/>
            <person name="Castrezana S."/>
            <person name="Celniker S.E."/>
            <person name="Chang J.L."/>
            <person name="Chapple C."/>
            <person name="Chatterji S."/>
            <person name="Chinwalla A."/>
            <person name="Civetta A."/>
            <person name="Clifton S.W."/>
            <person name="Comeron J.M."/>
            <person name="Costello J.C."/>
            <person name="Coyne J.A."/>
            <person name="Daub J."/>
            <person name="David R.G."/>
            <person name="Delcher A.L."/>
            <person name="Delehaunty K."/>
            <person name="Do C.B."/>
            <person name="Ebling H."/>
            <person name="Edwards K."/>
            <person name="Eickbush T."/>
            <person name="Evans J.D."/>
            <person name="Filipski A."/>
            <person name="Findeiss S."/>
            <person name="Freyhult E."/>
            <person name="Fulton L."/>
            <person name="Fulton R."/>
            <person name="Garcia A.C."/>
            <person name="Gardiner A."/>
            <person name="Garfield D.A."/>
            <person name="Garvin B.E."/>
            <person name="Gibson G."/>
            <person name="Gilbert D."/>
            <person name="Gnerre S."/>
            <person name="Godfrey J."/>
            <person name="Good R."/>
            <person name="Gotea V."/>
            <person name="Gravely B."/>
            <person name="Greenberg A.J."/>
            <person name="Griffiths-Jones S."/>
            <person name="Gross S."/>
            <person name="Guigo R."/>
            <person name="Gustafson E.A."/>
            <person name="Haerty W."/>
            <person name="Hahn M.W."/>
            <person name="Halligan D.L."/>
            <person name="Halpern A.L."/>
            <person name="Halter G.M."/>
            <person name="Han M.V."/>
            <person name="Heger A."/>
            <person name="Hillier L."/>
            <person name="Hinrichs A.S."/>
            <person name="Holmes I."/>
            <person name="Hoskins R.A."/>
            <person name="Hubisz M.J."/>
            <person name="Hultmark D."/>
            <person name="Huntley M.A."/>
            <person name="Jaffe D.B."/>
            <person name="Jagadeeshan S."/>
            <person name="Jeck W.R."/>
            <person name="Johnson J."/>
            <person name="Jones C.D."/>
            <person name="Jordan W.C."/>
            <person name="Karpen G.H."/>
            <person name="Kataoka E."/>
            <person name="Keightley P.D."/>
            <person name="Kheradpour P."/>
            <person name="Kirkness E.F."/>
            <person name="Koerich L.B."/>
            <person name="Kristiansen K."/>
            <person name="Kudrna D."/>
            <person name="Kulathinal R.J."/>
            <person name="Kumar S."/>
            <person name="Kwok R."/>
            <person name="Lander E."/>
            <person name="Langley C.H."/>
            <person name="Lapoint R."/>
            <person name="Lazzaro B.P."/>
            <person name="Lee S.J."/>
            <person name="Levesque L."/>
            <person name="Li R."/>
            <person name="Lin C.F."/>
            <person name="Lin M.F."/>
            <person name="Lindblad-Toh K."/>
            <person name="Llopart A."/>
            <person name="Long M."/>
            <person name="Low L."/>
            <person name="Lozovsky E."/>
            <person name="Lu J."/>
            <person name="Luo M."/>
            <person name="Machado C.A."/>
            <person name="Makalowski W."/>
            <person name="Marzo M."/>
            <person name="Matsuda M."/>
            <person name="Matzkin L."/>
            <person name="McAllister B."/>
            <person name="McBride C.S."/>
            <person name="McKernan B."/>
            <person name="McKernan K."/>
            <person name="Mendez-Lago M."/>
            <person name="Minx P."/>
            <person name="Mollenhauer M.U."/>
            <person name="Montooth K."/>
            <person name="Mount S.M."/>
            <person name="Mu X."/>
            <person name="Myers E."/>
            <person name="Negre B."/>
            <person name="Newfeld S."/>
            <person name="Nielsen R."/>
            <person name="Noor M.A."/>
            <person name="O'Grady P."/>
            <person name="Pachter L."/>
            <person name="Papaceit M."/>
            <person name="Parisi M.J."/>
            <person name="Parisi M."/>
            <person name="Parts L."/>
            <person name="Pedersen J.S."/>
            <person name="Pesole G."/>
            <person name="Phillippy A.M."/>
            <person name="Ponting C.P."/>
            <person name="Pop M."/>
            <person name="Porcelli D."/>
            <person name="Powell J.R."/>
            <person name="Prohaska S."/>
            <person name="Pruitt K."/>
            <person name="Puig M."/>
            <person name="Quesneville H."/>
            <person name="Ram K.R."/>
            <person name="Rand D."/>
            <person name="Rasmussen M.D."/>
            <person name="Reed L.K."/>
            <person name="Reenan R."/>
            <person name="Reily A."/>
            <person name="Remington K.A."/>
            <person name="Rieger T.T."/>
            <person name="Ritchie M.G."/>
            <person name="Robin C."/>
            <person name="Rogers Y.H."/>
            <person name="Rohde C."/>
            <person name="Rozas J."/>
            <person name="Rubenfield M.J."/>
            <person name="Ruiz A."/>
            <person name="Russo S."/>
            <person name="Salzberg S.L."/>
            <person name="Sanchez-Gracia A."/>
            <person name="Saranga D.J."/>
            <person name="Sato H."/>
            <person name="Schaeffer S.W."/>
            <person name="Schatz M.C."/>
            <person name="Schlenke T."/>
            <person name="Schwartz R."/>
            <person name="Segarra C."/>
            <person name="Singh R.S."/>
            <person name="Sirot L."/>
            <person name="Sirota M."/>
            <person name="Sisneros N.B."/>
            <person name="Smith C.D."/>
            <person name="Smith T.F."/>
            <person name="Spieth J."/>
            <person name="Stage D.E."/>
            <person name="Stark A."/>
            <person name="Stephan W."/>
            <person name="Strausberg R.L."/>
            <person name="Strempel S."/>
            <person name="Sturgill D."/>
            <person name="Sutton G."/>
            <person name="Sutton G.G."/>
            <person name="Tao W."/>
            <person name="Teichmann S."/>
            <person name="Tobari Y.N."/>
            <person name="Tomimura Y."/>
            <person name="Tsolas J.M."/>
            <person name="Valente V.L."/>
            <person name="Venter E."/>
            <person name="Venter J.C."/>
            <person name="Vicario S."/>
            <person name="Vieira F.G."/>
            <person name="Vilella A.J."/>
            <person name="Villasante A."/>
            <person name="Walenz B."/>
            <person name="Wang J."/>
            <person name="Wasserman M."/>
            <person name="Watts T."/>
            <person name="Wilson D."/>
            <person name="Wilson R.K."/>
            <person name="Wing R.A."/>
            <person name="Wolfner M.F."/>
            <person name="Wong A."/>
            <person name="Wong G.K."/>
            <person name="Wu C.I."/>
            <person name="Wu G."/>
            <person name="Yamamoto D."/>
            <person name="Yang H.P."/>
            <person name="Yang S.P."/>
            <person name="Yorke J.A."/>
            <person name="Yoshida K."/>
            <person name="Zdobnov E."/>
            <person name="Zhang P."/>
            <person name="Zhang Y."/>
            <person name="Zimin A.V."/>
            <person name="Baldwin J."/>
            <person name="Abdouelleil A."/>
            <person name="Abdulkadir J."/>
            <person name="Abebe A."/>
            <person name="Abera B."/>
            <person name="Abreu J."/>
            <person name="Acer S.C."/>
            <person name="Aftuck L."/>
            <person name="Alexander A."/>
            <person name="An P."/>
            <person name="Anderson E."/>
            <person name="Anderson S."/>
            <person name="Arachi H."/>
            <person name="Azer M."/>
            <person name="Bachantsang P."/>
            <person name="Barry A."/>
            <person name="Bayul T."/>
            <person name="Berlin A."/>
            <person name="Bessette D."/>
            <person name="Bloom T."/>
            <person name="Blye J."/>
            <person name="Boguslavskiy L."/>
            <person name="Bonnet C."/>
            <person name="Boukhgalter B."/>
            <person name="Bourzgui I."/>
            <person name="Brown A."/>
            <person name="Cahill P."/>
            <person name="Channer S."/>
            <person name="Cheshatsang Y."/>
            <person name="Chuda L."/>
            <person name="Citroen M."/>
            <person name="Collymore A."/>
            <person name="Cooke P."/>
            <person name="Costello M."/>
            <person name="D'Aco K."/>
            <person name="Daza R."/>
            <person name="De Haan G."/>
            <person name="DeGray S."/>
            <person name="DeMaso C."/>
            <person name="Dhargay N."/>
            <person name="Dooley K."/>
            <person name="Dooley E."/>
            <person name="Doricent M."/>
            <person name="Dorje P."/>
            <person name="Dorjee K."/>
            <person name="Dupes A."/>
            <person name="Elong R."/>
            <person name="Falk J."/>
            <person name="Farina A."/>
            <person name="Faro S."/>
            <person name="Ferguson D."/>
            <person name="Fisher S."/>
            <person name="Foley C.D."/>
            <person name="Franke A."/>
            <person name="Friedrich D."/>
            <person name="Gadbois L."/>
            <person name="Gearin G."/>
            <person name="Gearin C.R."/>
            <person name="Giannoukos G."/>
            <person name="Goode T."/>
            <person name="Graham J."/>
            <person name="Grandbois E."/>
            <person name="Grewal S."/>
            <person name="Gyaltsen K."/>
            <person name="Hafez N."/>
            <person name="Hagos B."/>
            <person name="Hall J."/>
            <person name="Henson C."/>
            <person name="Hollinger A."/>
            <person name="Honan T."/>
            <person name="Huard M.D."/>
            <person name="Hughes L."/>
            <person name="Hurhula B."/>
            <person name="Husby M.E."/>
            <person name="Kamat A."/>
            <person name="Kanga B."/>
            <person name="Kashin S."/>
            <person name="Khazanovich D."/>
            <person name="Kisner P."/>
            <person name="Lance K."/>
            <person name="Lara M."/>
            <person name="Lee W."/>
            <person name="Lennon N."/>
            <person name="Letendre F."/>
            <person name="LeVine R."/>
            <person name="Lipovsky A."/>
            <person name="Liu X."/>
            <person name="Liu J."/>
            <person name="Liu S."/>
            <person name="Lokyitsang T."/>
            <person name="Lokyitsang Y."/>
            <person name="Lubonja R."/>
            <person name="Lui A."/>
            <person name="MacDonald P."/>
            <person name="Magnisalis V."/>
            <person name="Maru K."/>
            <person name="Matthews C."/>
            <person name="McCusker W."/>
            <person name="McDonough S."/>
            <person name="Mehta T."/>
            <person name="Meldrim J."/>
            <person name="Meneus L."/>
            <person name="Mihai O."/>
            <person name="Mihalev A."/>
            <person name="Mihova T."/>
            <person name="Mittelman R."/>
            <person name="Mlenga V."/>
            <person name="Montmayeur A."/>
            <person name="Mulrain L."/>
            <person name="Navidi A."/>
            <person name="Naylor J."/>
            <person name="Negash T."/>
            <person name="Nguyen T."/>
            <person name="Nguyen N."/>
            <person name="Nicol R."/>
            <person name="Norbu C."/>
            <person name="Norbu N."/>
            <person name="Novod N."/>
            <person name="O'Neill B."/>
            <person name="Osman S."/>
            <person name="Markiewicz E."/>
            <person name="Oyono O.L."/>
            <person name="Patti C."/>
            <person name="Phunkhang P."/>
            <person name="Pierre F."/>
            <person name="Priest M."/>
            <person name="Raghuraman S."/>
            <person name="Rege F."/>
            <person name="Reyes R."/>
            <person name="Rise C."/>
            <person name="Rogov P."/>
            <person name="Ross K."/>
            <person name="Ryan E."/>
            <person name="Settipalli S."/>
            <person name="Shea T."/>
            <person name="Sherpa N."/>
            <person name="Shi L."/>
            <person name="Shih D."/>
            <person name="Sparrow T."/>
            <person name="Spaulding J."/>
            <person name="Stalker J."/>
            <person name="Stange-Thomann N."/>
            <person name="Stavropoulos S."/>
            <person name="Stone C."/>
            <person name="Strader C."/>
            <person name="Tesfaye S."/>
            <person name="Thomson T."/>
            <person name="Thoulutsang Y."/>
            <person name="Thoulutsang D."/>
            <person name="Topham K."/>
            <person name="Topping I."/>
            <person name="Tsamla T."/>
            <person name="Vassiliev H."/>
            <person name="Vo A."/>
            <person name="Wangchuk T."/>
            <person name="Wangdi T."/>
            <person name="Weiand M."/>
            <person name="Wilkinson J."/>
            <person name="Wilson A."/>
            <person name="Yadav S."/>
            <person name="Young G."/>
            <person name="Yu Q."/>
            <person name="Zembek L."/>
            <person name="Zhong D."/>
            <person name="Zimmer A."/>
            <person name="Zwirko Z."/>
            <person name="Jaffe D.B."/>
            <person name="Alvarez P."/>
            <person name="Brockman W."/>
            <person name="Butler J."/>
            <person name="Chin C."/>
            <person name="Gnerre S."/>
            <person name="Grabherr M."/>
            <person name="Kleber M."/>
            <person name="Mauceli E."/>
            <person name="MacCallum I."/>
        </authorList>
    </citation>
    <scope>NUCLEOTIDE SEQUENCE [LARGE SCALE GENOMIC DNA]</scope>
    <source>
        <strain evidence="3">Tai18E2 / Tucson 14021-0261.01</strain>
    </source>
</reference>
<dbReference type="InterPro" id="IPR010512">
    <property type="entry name" value="DUF1091"/>
</dbReference>
<protein>
    <recommendedName>
        <fullName evidence="4">Drosophila melanogaster</fullName>
    </recommendedName>
</protein>
<dbReference type="PhylomeDB" id="B4PSL6"/>
<dbReference type="PANTHER" id="PTHR21112:SF0">
    <property type="entry name" value="CHEMOSENSORY PROTEIN A 29A-RELATED"/>
    <property type="match status" value="1"/>
</dbReference>
<dbReference type="KEGG" id="dya:Dyak_GE24871"/>
<name>B4PSL6_DROYA</name>
<dbReference type="HOGENOM" id="CLU_115081_1_0_1"/>
<keyword evidence="1" id="KW-0732">Signal</keyword>
<dbReference type="OrthoDB" id="7851871at2759"/>
<keyword evidence="3" id="KW-1185">Reference proteome</keyword>
<evidence type="ECO:0008006" key="4">
    <source>
        <dbReference type="Google" id="ProtNLM"/>
    </source>
</evidence>
<dbReference type="SMART" id="SM00697">
    <property type="entry name" value="DM8"/>
    <property type="match status" value="1"/>
</dbReference>
<evidence type="ECO:0000313" key="2">
    <source>
        <dbReference type="EMBL" id="EDW96476.1"/>
    </source>
</evidence>
<dbReference type="AlphaFoldDB" id="B4PSL6"/>
<dbReference type="EMBL" id="CM000160">
    <property type="protein sequence ID" value="EDW96476.1"/>
    <property type="molecule type" value="Genomic_DNA"/>
</dbReference>
<dbReference type="OMA" id="IMPRGYL"/>
<dbReference type="Pfam" id="PF06477">
    <property type="entry name" value="DUF1091"/>
    <property type="match status" value="1"/>
</dbReference>
<feature type="signal peptide" evidence="1">
    <location>
        <begin position="1"/>
        <end position="18"/>
    </location>
</feature>
<sequence length="180" mass="20437">MKEILFCVLIMLVCKAYALLPKTYEARFVSITTNGTQMPLDVSQIRFLGRERMANGTFELKEDLDESFSIFGETFIDSMGDGEYKQLLFTAPKQSICKAFEAYWPYFEPSVKFGVNTDFPVHTHPCPLPKGKYYLKDVVLKADNWPVIMPRGFLKAVATGFKNDEYVGSLEIVSKISDLS</sequence>
<reference evidence="2 3" key="2">
    <citation type="journal article" date="2007" name="PLoS Biol.">
        <title>Principles of genome evolution in the Drosophila melanogaster species group.</title>
        <authorList>
            <person name="Ranz J.M."/>
            <person name="Maurin D."/>
            <person name="Chan Y.S."/>
            <person name="von Grotthuss M."/>
            <person name="Hillier L.W."/>
            <person name="Roote J."/>
            <person name="Ashburner M."/>
            <person name="Bergman C.M."/>
        </authorList>
    </citation>
    <scope>NUCLEOTIDE SEQUENCE [LARGE SCALE GENOMIC DNA]</scope>
    <source>
        <strain evidence="3">Tai18E2 / Tucson 14021-0261.01</strain>
    </source>
</reference>
<dbReference type="SMR" id="B4PSL6"/>
<evidence type="ECO:0000313" key="3">
    <source>
        <dbReference type="Proteomes" id="UP000002282"/>
    </source>
</evidence>
<organism evidence="2 3">
    <name type="scientific">Drosophila yakuba</name>
    <name type="common">Fruit fly</name>
    <dbReference type="NCBI Taxonomy" id="7245"/>
    <lineage>
        <taxon>Eukaryota</taxon>
        <taxon>Metazoa</taxon>
        <taxon>Ecdysozoa</taxon>
        <taxon>Arthropoda</taxon>
        <taxon>Hexapoda</taxon>
        <taxon>Insecta</taxon>
        <taxon>Pterygota</taxon>
        <taxon>Neoptera</taxon>
        <taxon>Endopterygota</taxon>
        <taxon>Diptera</taxon>
        <taxon>Brachycera</taxon>
        <taxon>Muscomorpha</taxon>
        <taxon>Ephydroidea</taxon>
        <taxon>Drosophilidae</taxon>
        <taxon>Drosophila</taxon>
        <taxon>Sophophora</taxon>
    </lineage>
</organism>
<gene>
    <name evidence="2" type="primary">Dyak\GE24871</name>
    <name evidence="2" type="synonym">dyak_GLEANR_8526</name>
    <name evidence="2" type="synonym">GE24871</name>
    <name evidence="2" type="ORF">Dyak_GE24871</name>
</gene>
<dbReference type="PANTHER" id="PTHR21112">
    <property type="entry name" value="CHEMOSENSORY PROTEIN A 29A-RELATED"/>
    <property type="match status" value="1"/>
</dbReference>
<feature type="chain" id="PRO_5002818919" description="Drosophila melanogaster" evidence="1">
    <location>
        <begin position="19"/>
        <end position="180"/>
    </location>
</feature>
<dbReference type="Proteomes" id="UP000002282">
    <property type="component" value="Chromosome 3R"/>
</dbReference>
<proteinExistence type="predicted"/>
<evidence type="ECO:0000256" key="1">
    <source>
        <dbReference type="SAM" id="SignalP"/>
    </source>
</evidence>